<reference evidence="9 10" key="1">
    <citation type="submission" date="2018-08" db="EMBL/GenBank/DDBJ databases">
        <title>Genome analysis of the thermophilic bacterium of the candidate phylum Aminicenantes from deep subsurface aquifer revealed its physiology and ecological role.</title>
        <authorList>
            <person name="Kadnikov V.V."/>
            <person name="Mardanov A.V."/>
            <person name="Beletsky A.V."/>
            <person name="Karnachuk O.V."/>
            <person name="Ravin N.V."/>
        </authorList>
    </citation>
    <scope>NUCLEOTIDE SEQUENCE [LARGE SCALE GENOMIC DNA]</scope>
    <source>
        <strain evidence="9">BY38</strain>
    </source>
</reference>
<comment type="caution">
    <text evidence="9">The sequence shown here is derived from an EMBL/GenBank/DDBJ whole genome shotgun (WGS) entry which is preliminary data.</text>
</comment>
<feature type="binding site" evidence="8">
    <location>
        <begin position="184"/>
        <end position="187"/>
    </location>
    <ligand>
        <name>ATP</name>
        <dbReference type="ChEBI" id="CHEBI:30616"/>
    </ligand>
</feature>
<dbReference type="Proteomes" id="UP000257323">
    <property type="component" value="Unassembled WGS sequence"/>
</dbReference>
<keyword evidence="8" id="KW-0963">Cytoplasm</keyword>
<comment type="catalytic activity">
    <reaction evidence="7 8">
        <text>(R)-pantoate + beta-alanine + ATP = (R)-pantothenate + AMP + diphosphate + H(+)</text>
        <dbReference type="Rhea" id="RHEA:10912"/>
        <dbReference type="ChEBI" id="CHEBI:15378"/>
        <dbReference type="ChEBI" id="CHEBI:15980"/>
        <dbReference type="ChEBI" id="CHEBI:29032"/>
        <dbReference type="ChEBI" id="CHEBI:30616"/>
        <dbReference type="ChEBI" id="CHEBI:33019"/>
        <dbReference type="ChEBI" id="CHEBI:57966"/>
        <dbReference type="ChEBI" id="CHEBI:456215"/>
        <dbReference type="EC" id="6.3.2.1"/>
    </reaction>
</comment>
<feature type="binding site" evidence="8">
    <location>
        <begin position="147"/>
        <end position="150"/>
    </location>
    <ligand>
        <name>ATP</name>
        <dbReference type="ChEBI" id="CHEBI:30616"/>
    </ligand>
</feature>
<dbReference type="GO" id="GO:0005829">
    <property type="term" value="C:cytosol"/>
    <property type="evidence" value="ECO:0007669"/>
    <property type="project" value="TreeGrafter"/>
</dbReference>
<organism evidence="9 10">
    <name type="scientific">Candidatus Saccharicenans subterraneus</name>
    <dbReference type="NCBI Taxonomy" id="2508984"/>
    <lineage>
        <taxon>Bacteria</taxon>
        <taxon>Candidatus Aminicenantota</taxon>
        <taxon>Candidatus Aminicenantia</taxon>
        <taxon>Candidatus Aminicenantales</taxon>
        <taxon>Candidatus Saccharicenantaceae</taxon>
        <taxon>Candidatus Saccharicenans</taxon>
    </lineage>
</organism>
<evidence type="ECO:0000313" key="10">
    <source>
        <dbReference type="Proteomes" id="UP000257323"/>
    </source>
</evidence>
<dbReference type="GO" id="GO:0004592">
    <property type="term" value="F:pantoate-beta-alanine ligase activity"/>
    <property type="evidence" value="ECO:0007669"/>
    <property type="project" value="UniProtKB-UniRule"/>
</dbReference>
<name>A0A3E2BKQ4_9BACT</name>
<dbReference type="FunFam" id="3.40.50.620:FF:000013">
    <property type="entry name" value="Pantothenate synthetase"/>
    <property type="match status" value="1"/>
</dbReference>
<dbReference type="PANTHER" id="PTHR21299">
    <property type="entry name" value="CYTIDYLATE KINASE/PANTOATE-BETA-ALANINE LIGASE"/>
    <property type="match status" value="1"/>
</dbReference>
<evidence type="ECO:0000313" key="9">
    <source>
        <dbReference type="EMBL" id="RFT15318.1"/>
    </source>
</evidence>
<dbReference type="CDD" id="cd00560">
    <property type="entry name" value="PanC"/>
    <property type="match status" value="1"/>
</dbReference>
<accession>A0A3E2BKQ4</accession>
<dbReference type="InterPro" id="IPR004821">
    <property type="entry name" value="Cyt_trans-like"/>
</dbReference>
<dbReference type="Gene3D" id="3.40.50.620">
    <property type="entry name" value="HUPs"/>
    <property type="match status" value="1"/>
</dbReference>
<dbReference type="AlphaFoldDB" id="A0A3E2BKQ4"/>
<comment type="subunit">
    <text evidence="8">Homodimer.</text>
</comment>
<feature type="binding site" evidence="8">
    <location>
        <position position="61"/>
    </location>
    <ligand>
        <name>(R)-pantoate</name>
        <dbReference type="ChEBI" id="CHEBI:15980"/>
    </ligand>
</feature>
<evidence type="ECO:0000256" key="2">
    <source>
        <dbReference type="ARBA" id="ARBA00009256"/>
    </source>
</evidence>
<sequence length="286" mass="32720">MEIARTVNELREKILAWKKQGRKIGFVPTMGYLHDGHLSLVRESKKRSDLTVVSIFVNPKQFGPSEDYRVYPRDLERDRALLERENVDLVFYPPVDVMYPEGYKTYVEVEDLQDRLCGKSRPGHFRGVCTVVLKLFNLVQPDEAYFGWKDAQQVIILRKMVEDLNVPVKIVPLPLVRDHDGLALSSRNTYLSPEERRAALVLKKSLDLAEKLILAGEKDAGRIKEKMIELITAEPLARLDYVEIVKLNNLEPLERLEGEALIALAVFIGRTRLIDNLRITSGGIEK</sequence>
<evidence type="ECO:0000256" key="5">
    <source>
        <dbReference type="ARBA" id="ARBA00022741"/>
    </source>
</evidence>
<comment type="subcellular location">
    <subcellularLocation>
        <location evidence="8">Cytoplasm</location>
    </subcellularLocation>
</comment>
<feature type="binding site" evidence="8">
    <location>
        <begin position="30"/>
        <end position="37"/>
    </location>
    <ligand>
        <name>ATP</name>
        <dbReference type="ChEBI" id="CHEBI:30616"/>
    </ligand>
</feature>
<dbReference type="UniPathway" id="UPA00028">
    <property type="reaction ID" value="UER00005"/>
</dbReference>
<evidence type="ECO:0000256" key="3">
    <source>
        <dbReference type="ARBA" id="ARBA00022598"/>
    </source>
</evidence>
<dbReference type="InterPro" id="IPR003721">
    <property type="entry name" value="Pantoate_ligase"/>
</dbReference>
<keyword evidence="4 8" id="KW-0566">Pantothenate biosynthesis</keyword>
<evidence type="ECO:0000256" key="4">
    <source>
        <dbReference type="ARBA" id="ARBA00022655"/>
    </source>
</evidence>
<dbReference type="NCBIfam" id="TIGR00125">
    <property type="entry name" value="cyt_tran_rel"/>
    <property type="match status" value="1"/>
</dbReference>
<feature type="binding site" evidence="8">
    <location>
        <position position="61"/>
    </location>
    <ligand>
        <name>beta-alanine</name>
        <dbReference type="ChEBI" id="CHEBI:57966"/>
    </ligand>
</feature>
<dbReference type="EMBL" id="QUAH01000010">
    <property type="protein sequence ID" value="RFT15318.1"/>
    <property type="molecule type" value="Genomic_DNA"/>
</dbReference>
<keyword evidence="6 8" id="KW-0067">ATP-binding</keyword>
<dbReference type="GO" id="GO:0005524">
    <property type="term" value="F:ATP binding"/>
    <property type="evidence" value="ECO:0007669"/>
    <property type="project" value="UniProtKB-KW"/>
</dbReference>
<evidence type="ECO:0000256" key="7">
    <source>
        <dbReference type="ARBA" id="ARBA00048258"/>
    </source>
</evidence>
<dbReference type="Gene3D" id="3.30.1300.10">
    <property type="entry name" value="Pantoate-beta-alanine ligase, C-terminal domain"/>
    <property type="match status" value="1"/>
</dbReference>
<feature type="active site" description="Proton donor" evidence="8">
    <location>
        <position position="37"/>
    </location>
</feature>
<keyword evidence="5 8" id="KW-0547">Nucleotide-binding</keyword>
<dbReference type="SUPFAM" id="SSF52374">
    <property type="entry name" value="Nucleotidylyl transferase"/>
    <property type="match status" value="1"/>
</dbReference>
<comment type="function">
    <text evidence="8">Catalyzes the condensation of pantoate with beta-alanine in an ATP-dependent reaction via a pantoyl-adenylate intermediate.</text>
</comment>
<evidence type="ECO:0000256" key="8">
    <source>
        <dbReference type="HAMAP-Rule" id="MF_00158"/>
    </source>
</evidence>
<proteinExistence type="inferred from homology"/>
<dbReference type="PANTHER" id="PTHR21299:SF1">
    <property type="entry name" value="PANTOATE--BETA-ALANINE LIGASE"/>
    <property type="match status" value="1"/>
</dbReference>
<comment type="similarity">
    <text evidence="2 8">Belongs to the pantothenate synthetase family.</text>
</comment>
<keyword evidence="3 8" id="KW-0436">Ligase</keyword>
<feature type="binding site" evidence="8">
    <location>
        <position position="153"/>
    </location>
    <ligand>
        <name>(R)-pantoate</name>
        <dbReference type="ChEBI" id="CHEBI:15980"/>
    </ligand>
</feature>
<dbReference type="InterPro" id="IPR042176">
    <property type="entry name" value="Pantoate_ligase_C"/>
</dbReference>
<dbReference type="Pfam" id="PF02569">
    <property type="entry name" value="Pantoate_ligase"/>
    <property type="match status" value="1"/>
</dbReference>
<dbReference type="EC" id="6.3.2.1" evidence="8"/>
<dbReference type="GO" id="GO:0015940">
    <property type="term" value="P:pantothenate biosynthetic process"/>
    <property type="evidence" value="ECO:0007669"/>
    <property type="project" value="UniProtKB-UniRule"/>
</dbReference>
<dbReference type="NCBIfam" id="TIGR00018">
    <property type="entry name" value="panC"/>
    <property type="match status" value="1"/>
</dbReference>
<protein>
    <recommendedName>
        <fullName evidence="8">Pantothenate synthetase</fullName>
        <shortName evidence="8">PS</shortName>
        <ecNumber evidence="8">6.3.2.1</ecNumber>
    </recommendedName>
    <alternativeName>
        <fullName evidence="8">Pantoate--beta-alanine ligase</fullName>
    </alternativeName>
    <alternativeName>
        <fullName evidence="8">Pantoate-activating enzyme</fullName>
    </alternativeName>
</protein>
<dbReference type="InterPro" id="IPR014729">
    <property type="entry name" value="Rossmann-like_a/b/a_fold"/>
</dbReference>
<evidence type="ECO:0000256" key="1">
    <source>
        <dbReference type="ARBA" id="ARBA00004990"/>
    </source>
</evidence>
<evidence type="ECO:0000256" key="6">
    <source>
        <dbReference type="ARBA" id="ARBA00022840"/>
    </source>
</evidence>
<dbReference type="FunFam" id="3.30.1300.10:FF:000001">
    <property type="entry name" value="Pantothenate synthetase"/>
    <property type="match status" value="1"/>
</dbReference>
<dbReference type="HAMAP" id="MF_00158">
    <property type="entry name" value="PanC"/>
    <property type="match status" value="1"/>
</dbReference>
<comment type="miscellaneous">
    <text evidence="8">The reaction proceeds by a bi uni uni bi ping pong mechanism.</text>
</comment>
<gene>
    <name evidence="8" type="primary">panC</name>
    <name evidence="9" type="ORF">OP8BY_0427</name>
</gene>
<comment type="pathway">
    <text evidence="1 8">Cofactor biosynthesis; (R)-pantothenate biosynthesis; (R)-pantothenate from (R)-pantoate and beta-alanine: step 1/1.</text>
</comment>
<feature type="binding site" evidence="8">
    <location>
        <position position="176"/>
    </location>
    <ligand>
        <name>ATP</name>
        <dbReference type="ChEBI" id="CHEBI:30616"/>
    </ligand>
</feature>